<organism evidence="2 3">
    <name type="scientific">Dictyobacter kobayashii</name>
    <dbReference type="NCBI Taxonomy" id="2014872"/>
    <lineage>
        <taxon>Bacteria</taxon>
        <taxon>Bacillati</taxon>
        <taxon>Chloroflexota</taxon>
        <taxon>Ktedonobacteria</taxon>
        <taxon>Ktedonobacterales</taxon>
        <taxon>Dictyobacteraceae</taxon>
        <taxon>Dictyobacter</taxon>
    </lineage>
</organism>
<sequence length="100" mass="11059">MNIFTQHPYRCRLDWGRPGTQQAAERGDILIIVDTLSFSTAVATAVHHGGIIHPCAMSDDPVRLAQSIGGEVAVNRREVPEKGRFSSRLRPSSSLYQARE</sequence>
<dbReference type="OrthoDB" id="4913at2"/>
<dbReference type="AlphaFoldDB" id="A0A402AR25"/>
<evidence type="ECO:0008006" key="4">
    <source>
        <dbReference type="Google" id="ProtNLM"/>
    </source>
</evidence>
<protein>
    <recommendedName>
        <fullName evidence="4">2-phosphosulfolactate phosphatase</fullName>
    </recommendedName>
</protein>
<keyword evidence="3" id="KW-1185">Reference proteome</keyword>
<comment type="caution">
    <text evidence="2">The sequence shown here is derived from an EMBL/GenBank/DDBJ whole genome shotgun (WGS) entry which is preliminary data.</text>
</comment>
<feature type="region of interest" description="Disordered" evidence="1">
    <location>
        <begin position="79"/>
        <end position="100"/>
    </location>
</feature>
<gene>
    <name evidence="2" type="ORF">KDK_53500</name>
</gene>
<feature type="compositionally biased region" description="Low complexity" evidence="1">
    <location>
        <begin position="86"/>
        <end position="100"/>
    </location>
</feature>
<reference evidence="3" key="1">
    <citation type="submission" date="2018-12" db="EMBL/GenBank/DDBJ databases">
        <title>Tengunoibacter tsumagoiensis gen. nov., sp. nov., Dictyobacter kobayashii sp. nov., D. alpinus sp. nov., and D. joshuensis sp. nov. and description of Dictyobacteraceae fam. nov. within the order Ktedonobacterales isolated from Tengu-no-mugimeshi.</title>
        <authorList>
            <person name="Wang C.M."/>
            <person name="Zheng Y."/>
            <person name="Sakai Y."/>
            <person name="Toyoda A."/>
            <person name="Minakuchi Y."/>
            <person name="Abe K."/>
            <person name="Yokota A."/>
            <person name="Yabe S."/>
        </authorList>
    </citation>
    <scope>NUCLEOTIDE SEQUENCE [LARGE SCALE GENOMIC DNA]</scope>
    <source>
        <strain evidence="3">Uno11</strain>
    </source>
</reference>
<dbReference type="Proteomes" id="UP000287188">
    <property type="component" value="Unassembled WGS sequence"/>
</dbReference>
<dbReference type="GO" id="GO:0050532">
    <property type="term" value="F:2-phosphosulfolactate phosphatase activity"/>
    <property type="evidence" value="ECO:0007669"/>
    <property type="project" value="InterPro"/>
</dbReference>
<dbReference type="SUPFAM" id="SSF142823">
    <property type="entry name" value="ComB-like"/>
    <property type="match status" value="1"/>
</dbReference>
<evidence type="ECO:0000256" key="1">
    <source>
        <dbReference type="SAM" id="MobiDB-lite"/>
    </source>
</evidence>
<accession>A0A402AR25</accession>
<dbReference type="InterPro" id="IPR036702">
    <property type="entry name" value="ComB-like_sf"/>
</dbReference>
<evidence type="ECO:0000313" key="3">
    <source>
        <dbReference type="Proteomes" id="UP000287188"/>
    </source>
</evidence>
<dbReference type="EMBL" id="BIFS01000001">
    <property type="protein sequence ID" value="GCE21550.1"/>
    <property type="molecule type" value="Genomic_DNA"/>
</dbReference>
<name>A0A402AR25_9CHLR</name>
<proteinExistence type="predicted"/>
<evidence type="ECO:0000313" key="2">
    <source>
        <dbReference type="EMBL" id="GCE21550.1"/>
    </source>
</evidence>
<dbReference type="GO" id="GO:0000287">
    <property type="term" value="F:magnesium ion binding"/>
    <property type="evidence" value="ECO:0007669"/>
    <property type="project" value="InterPro"/>
</dbReference>
<dbReference type="Gene3D" id="3.90.1560.10">
    <property type="entry name" value="ComB-like"/>
    <property type="match status" value="1"/>
</dbReference>
<dbReference type="RefSeq" id="WP_126553283.1">
    <property type="nucleotide sequence ID" value="NZ_BIFS01000001.1"/>
</dbReference>